<accession>G0JQ35</accession>
<gene>
    <name evidence="1" type="ORF">Acife_2528</name>
</gene>
<evidence type="ECO:0000313" key="1">
    <source>
        <dbReference type="EMBL" id="AEM48618.1"/>
    </source>
</evidence>
<dbReference type="HOGENOM" id="CLU_153005_0_0_6"/>
<dbReference type="Proteomes" id="UP000009220">
    <property type="component" value="Chromosome"/>
</dbReference>
<proteinExistence type="predicted"/>
<sequence length="118" mass="13761">MLNATHKIQLRMTSAAKRELDLRNEPLCVYLELLFSCLIRKKTYFLSSHHPDSMLLDAHQASVEIWFRAVGSKTCSISDQPVQDLQTFPLKRTDAFIPRWLSLDYRKGEWIGEFGYIL</sequence>
<name>G0JQ35_9PROT</name>
<dbReference type="KEGG" id="afi:Acife_2528"/>
<dbReference type="EMBL" id="CP002985">
    <property type="protein sequence ID" value="AEM48618.1"/>
    <property type="molecule type" value="Genomic_DNA"/>
</dbReference>
<protein>
    <submittedName>
        <fullName evidence="1">Uncharacterized protein</fullName>
    </submittedName>
</protein>
<organism evidence="1 2">
    <name type="scientific">Acidithiobacillus ferrivorans SS3</name>
    <dbReference type="NCBI Taxonomy" id="743299"/>
    <lineage>
        <taxon>Bacteria</taxon>
        <taxon>Pseudomonadati</taxon>
        <taxon>Pseudomonadota</taxon>
        <taxon>Acidithiobacillia</taxon>
        <taxon>Acidithiobacillales</taxon>
        <taxon>Acidithiobacillaceae</taxon>
        <taxon>Acidithiobacillus</taxon>
    </lineage>
</organism>
<reference evidence="1 2" key="1">
    <citation type="journal article" date="2011" name="J. Bacteriol.">
        <title>Draft genome of the psychrotolerant acidophile Acidithiobacillus ferrivorans SS3.</title>
        <authorList>
            <person name="Liljeqvist M."/>
            <person name="Valdes J."/>
            <person name="Holmes D.S."/>
            <person name="Dopson M."/>
        </authorList>
    </citation>
    <scope>NUCLEOTIDE SEQUENCE [LARGE SCALE GENOMIC DNA]</scope>
    <source>
        <strain evidence="1 2">SS3</strain>
    </source>
</reference>
<dbReference type="RefSeq" id="WP_014029868.1">
    <property type="nucleotide sequence ID" value="NC_015942.1"/>
</dbReference>
<evidence type="ECO:0000313" key="2">
    <source>
        <dbReference type="Proteomes" id="UP000009220"/>
    </source>
</evidence>
<dbReference type="STRING" id="743299.Acife_2528"/>
<dbReference type="eggNOG" id="ENOG5031692">
    <property type="taxonomic scope" value="Bacteria"/>
</dbReference>
<dbReference type="AlphaFoldDB" id="G0JQ35"/>